<dbReference type="AlphaFoldDB" id="A0A556MML9"/>
<dbReference type="EMBL" id="VLPL01000008">
    <property type="protein sequence ID" value="TSJ41197.1"/>
    <property type="molecule type" value="Genomic_DNA"/>
</dbReference>
<organism evidence="1 2">
    <name type="scientific">Fluviicola chungangensis</name>
    <dbReference type="NCBI Taxonomy" id="2597671"/>
    <lineage>
        <taxon>Bacteria</taxon>
        <taxon>Pseudomonadati</taxon>
        <taxon>Bacteroidota</taxon>
        <taxon>Flavobacteriia</taxon>
        <taxon>Flavobacteriales</taxon>
        <taxon>Crocinitomicaceae</taxon>
        <taxon>Fluviicola</taxon>
    </lineage>
</organism>
<reference evidence="1 2" key="1">
    <citation type="submission" date="2019-07" db="EMBL/GenBank/DDBJ databases">
        <authorList>
            <person name="Huq M.A."/>
        </authorList>
    </citation>
    <scope>NUCLEOTIDE SEQUENCE [LARGE SCALE GENOMIC DNA]</scope>
    <source>
        <strain evidence="1 2">MAH-3</strain>
    </source>
</reference>
<proteinExistence type="predicted"/>
<gene>
    <name evidence="1" type="ORF">FO442_14900</name>
</gene>
<comment type="caution">
    <text evidence="1">The sequence shown here is derived from an EMBL/GenBank/DDBJ whole genome shotgun (WGS) entry which is preliminary data.</text>
</comment>
<accession>A0A556MML9</accession>
<evidence type="ECO:0000313" key="2">
    <source>
        <dbReference type="Proteomes" id="UP000316008"/>
    </source>
</evidence>
<protein>
    <submittedName>
        <fullName evidence="1">Type IX secretion system membrane protein PorP/SprF</fullName>
    </submittedName>
</protein>
<evidence type="ECO:0000313" key="1">
    <source>
        <dbReference type="EMBL" id="TSJ41197.1"/>
    </source>
</evidence>
<dbReference type="OrthoDB" id="1186563at2"/>
<name>A0A556MML9_9FLAO</name>
<dbReference type="NCBIfam" id="TIGR03519">
    <property type="entry name" value="T9SS_PorP_fam"/>
    <property type="match status" value="1"/>
</dbReference>
<sequence>MKFRICFLAIFLNGLSYGQDAHLSMYDAAPLFLNPALTGVVEGDFRIHGQYRTQWKSVNYKPYTSALISFDMPIKKWGFGVQINNFRAGAGNFNVLQGLLSAAYYVPLNKNKTHVLNFGLQGGVTQKSLEYQLLSFNNQYTLNNGGEFDQTLVSGEDFGAQSKFIPMLNASALYYYSKSQARLNPFIGVSVFNLTQPNESFFGRESKLPLRMYTHLGTRVNITELFYLIPKVLIMNQKKFHEQTYALEAGYFLKGSGAYVLGGVIFRAKDAMIATLGMKKDAYTVKLAYDFNVSSLTSTSKSRGGFELSFTYVHKKKKPTDYKICPRL</sequence>
<dbReference type="Pfam" id="PF11751">
    <property type="entry name" value="PorP_SprF"/>
    <property type="match status" value="1"/>
</dbReference>
<dbReference type="RefSeq" id="WP_144334008.1">
    <property type="nucleotide sequence ID" value="NZ_VLPL01000008.1"/>
</dbReference>
<keyword evidence="2" id="KW-1185">Reference proteome</keyword>
<dbReference type="Proteomes" id="UP000316008">
    <property type="component" value="Unassembled WGS sequence"/>
</dbReference>
<dbReference type="InterPro" id="IPR019861">
    <property type="entry name" value="PorP/SprF_Bacteroidetes"/>
</dbReference>